<evidence type="ECO:0000313" key="4">
    <source>
        <dbReference type="Proteomes" id="UP000187203"/>
    </source>
</evidence>
<gene>
    <name evidence="3" type="ORF">COLO4_17314</name>
</gene>
<organism evidence="3 4">
    <name type="scientific">Corchorus olitorius</name>
    <dbReference type="NCBI Taxonomy" id="93759"/>
    <lineage>
        <taxon>Eukaryota</taxon>
        <taxon>Viridiplantae</taxon>
        <taxon>Streptophyta</taxon>
        <taxon>Embryophyta</taxon>
        <taxon>Tracheophyta</taxon>
        <taxon>Spermatophyta</taxon>
        <taxon>Magnoliopsida</taxon>
        <taxon>eudicotyledons</taxon>
        <taxon>Gunneridae</taxon>
        <taxon>Pentapetalae</taxon>
        <taxon>rosids</taxon>
        <taxon>malvids</taxon>
        <taxon>Malvales</taxon>
        <taxon>Malvaceae</taxon>
        <taxon>Grewioideae</taxon>
        <taxon>Apeibeae</taxon>
        <taxon>Corchorus</taxon>
    </lineage>
</organism>
<feature type="repeat" description="PPR" evidence="2">
    <location>
        <begin position="510"/>
        <end position="545"/>
    </location>
</feature>
<dbReference type="PANTHER" id="PTHR24015">
    <property type="entry name" value="OS07G0578800 PROTEIN-RELATED"/>
    <property type="match status" value="1"/>
</dbReference>
<dbReference type="InterPro" id="IPR046848">
    <property type="entry name" value="E_motif"/>
</dbReference>
<feature type="repeat" description="PPR" evidence="2">
    <location>
        <begin position="372"/>
        <end position="406"/>
    </location>
</feature>
<dbReference type="InterPro" id="IPR002885">
    <property type="entry name" value="PPR_rpt"/>
</dbReference>
<dbReference type="FunFam" id="1.25.40.10:FF:001093">
    <property type="entry name" value="Pentatricopeptide repeat-containing protein At2g34400"/>
    <property type="match status" value="1"/>
</dbReference>
<dbReference type="GO" id="GO:0009451">
    <property type="term" value="P:RNA modification"/>
    <property type="evidence" value="ECO:0007669"/>
    <property type="project" value="InterPro"/>
</dbReference>
<accession>A0A1R3JDE4</accession>
<dbReference type="FunFam" id="1.25.40.10:FF:000364">
    <property type="entry name" value="Pentatricopeptide repeat (PPR-like) superfamily protein"/>
    <property type="match status" value="1"/>
</dbReference>
<dbReference type="PANTHER" id="PTHR24015:SF553">
    <property type="entry name" value="DYW DOMAIN-CONTAINING PROTEIN"/>
    <property type="match status" value="1"/>
</dbReference>
<dbReference type="OrthoDB" id="185373at2759"/>
<dbReference type="GO" id="GO:0003723">
    <property type="term" value="F:RNA binding"/>
    <property type="evidence" value="ECO:0007669"/>
    <property type="project" value="InterPro"/>
</dbReference>
<feature type="repeat" description="PPR" evidence="2">
    <location>
        <begin position="170"/>
        <end position="204"/>
    </location>
</feature>
<dbReference type="Proteomes" id="UP000187203">
    <property type="component" value="Unassembled WGS sequence"/>
</dbReference>
<dbReference type="NCBIfam" id="TIGR00756">
    <property type="entry name" value="PPR"/>
    <property type="match status" value="4"/>
</dbReference>
<reference evidence="4" key="1">
    <citation type="submission" date="2013-09" db="EMBL/GenBank/DDBJ databases">
        <title>Corchorus olitorius genome sequencing.</title>
        <authorList>
            <person name="Alam M."/>
            <person name="Haque M.S."/>
            <person name="Islam M.S."/>
            <person name="Emdad E.M."/>
            <person name="Islam M.M."/>
            <person name="Ahmed B."/>
            <person name="Halim A."/>
            <person name="Hossen Q.M.M."/>
            <person name="Hossain M.Z."/>
            <person name="Ahmed R."/>
            <person name="Khan M.M."/>
            <person name="Islam R."/>
            <person name="Rashid M.M."/>
            <person name="Khan S.A."/>
            <person name="Rahman M.S."/>
            <person name="Alam M."/>
            <person name="Yahiya A.S."/>
            <person name="Khan M.S."/>
            <person name="Azam M.S."/>
            <person name="Haque T."/>
            <person name="Lashkar M.Z.H."/>
            <person name="Akhand A.I."/>
            <person name="Morshed G."/>
            <person name="Roy S."/>
            <person name="Uddin K.S."/>
            <person name="Rabeya T."/>
            <person name="Hossain A.S."/>
            <person name="Chowdhury A."/>
            <person name="Snigdha A.R."/>
            <person name="Mortoza M.S."/>
            <person name="Matin S.A."/>
            <person name="Hoque S.M.E."/>
            <person name="Islam M.K."/>
            <person name="Roy D.K."/>
            <person name="Haider R."/>
            <person name="Moosa M.M."/>
            <person name="Elias S.M."/>
            <person name="Hasan A.M."/>
            <person name="Jahan S."/>
            <person name="Shafiuddin M."/>
            <person name="Mahmood N."/>
            <person name="Shommy N.S."/>
        </authorList>
    </citation>
    <scope>NUCLEOTIDE SEQUENCE [LARGE SCALE GENOMIC DNA]</scope>
    <source>
        <strain evidence="4">cv. O-4</strain>
    </source>
</reference>
<dbReference type="STRING" id="93759.A0A1R3JDE4"/>
<feature type="repeat" description="PPR" evidence="2">
    <location>
        <begin position="475"/>
        <end position="505"/>
    </location>
</feature>
<dbReference type="FunFam" id="1.25.40.10:FF:000351">
    <property type="entry name" value="Pentatricopeptide repeat-containing protein"/>
    <property type="match status" value="2"/>
</dbReference>
<dbReference type="Pfam" id="PF20431">
    <property type="entry name" value="E_motif"/>
    <property type="match status" value="1"/>
</dbReference>
<evidence type="ECO:0008006" key="5">
    <source>
        <dbReference type="Google" id="ProtNLM"/>
    </source>
</evidence>
<feature type="repeat" description="PPR" evidence="2">
    <location>
        <begin position="69"/>
        <end position="103"/>
    </location>
</feature>
<dbReference type="InterPro" id="IPR046960">
    <property type="entry name" value="PPR_At4g14850-like_plant"/>
</dbReference>
<keyword evidence="4" id="KW-1185">Reference proteome</keyword>
<protein>
    <recommendedName>
        <fullName evidence="5">Pentatricopeptide repeat-containing protein</fullName>
    </recommendedName>
</protein>
<dbReference type="Pfam" id="PF13041">
    <property type="entry name" value="PPR_2"/>
    <property type="match status" value="2"/>
</dbReference>
<sequence>MASKFILLNTIKRNPYPSALLHFCNFSTSLKPPYSCVNSYIPFKLLSDHFKAGRIEEAEKLFDQIPERNVVLWSIVIHGYSINGYQTKSMESYSHMRKSGLFPNSFTVVGLLVGIQGLQGYVLGQSIHGLILKFGFDFDLVVCTAMFNAYAKCGNISDSYKLFEGLEHPGLISCNAMIAGFVNNELFEEAVLLFKKLRQSGLVPNVATALSIIQACVGLNLRIVCESIHVLIFKLGLDSDIRVNNSALDMYSHLMDLDAATKIFEGMQHRDVISWTTMMGLLINLEYATDALELFYKMKGSSVSYDAIVFMNLVSVCAILGDLRKGKQIHAQTVVCGFVAQLPLVNSIITMYSKCGDMDSSRSLFDQSTEKSLVSWAAIISGYVQNGYSREALNLFLKFRLEGYYQFDSVMLISALAAASDVVAFELCQQLHCCSFKAGFSSYRSVQNTLISAYSKCGNMELAYLVFKEMGYLKTTVSWNAIINGYGINGQGETALALYHEMRKGMEDADSATYLSILNACSHAGLINDGLMIFNKMVEDDKIRPSQEHYGCIIDLLARAGCLSDASGFISQLGIGPNAWRALLSGCALHGNVELAEFVARKVFEMEPRESDHIVLLSNVYASVGRFKDAEALRLSMQKKAVIKNPGVSLLCKIPYDSG</sequence>
<dbReference type="Pfam" id="PF01535">
    <property type="entry name" value="PPR"/>
    <property type="match status" value="6"/>
</dbReference>
<dbReference type="EMBL" id="AWUE01016327">
    <property type="protein sequence ID" value="OMO92797.1"/>
    <property type="molecule type" value="Genomic_DNA"/>
</dbReference>
<keyword evidence="1" id="KW-0677">Repeat</keyword>
<dbReference type="PROSITE" id="PS51375">
    <property type="entry name" value="PPR"/>
    <property type="match status" value="5"/>
</dbReference>
<dbReference type="AlphaFoldDB" id="A0A1R3JDE4"/>
<dbReference type="InterPro" id="IPR011990">
    <property type="entry name" value="TPR-like_helical_dom_sf"/>
</dbReference>
<evidence type="ECO:0000256" key="1">
    <source>
        <dbReference type="ARBA" id="ARBA00022737"/>
    </source>
</evidence>
<dbReference type="Gene3D" id="1.25.40.10">
    <property type="entry name" value="Tetratricopeptide repeat domain"/>
    <property type="match status" value="5"/>
</dbReference>
<evidence type="ECO:0000256" key="2">
    <source>
        <dbReference type="PROSITE-ProRule" id="PRU00708"/>
    </source>
</evidence>
<comment type="caution">
    <text evidence="3">The sequence shown here is derived from an EMBL/GenBank/DDBJ whole genome shotgun (WGS) entry which is preliminary data.</text>
</comment>
<name>A0A1R3JDE4_9ROSI</name>
<proteinExistence type="predicted"/>
<evidence type="ECO:0000313" key="3">
    <source>
        <dbReference type="EMBL" id="OMO92797.1"/>
    </source>
</evidence>